<dbReference type="Proteomes" id="UP001172101">
    <property type="component" value="Unassembled WGS sequence"/>
</dbReference>
<evidence type="ECO:0000256" key="4">
    <source>
        <dbReference type="ARBA" id="ARBA00023136"/>
    </source>
</evidence>
<evidence type="ECO:0000313" key="8">
    <source>
        <dbReference type="Proteomes" id="UP001172101"/>
    </source>
</evidence>
<dbReference type="GeneID" id="85321366"/>
<evidence type="ECO:0000256" key="2">
    <source>
        <dbReference type="ARBA" id="ARBA00022692"/>
    </source>
</evidence>
<evidence type="ECO:0000313" key="7">
    <source>
        <dbReference type="EMBL" id="KAK0713904.1"/>
    </source>
</evidence>
<dbReference type="EMBL" id="JAUIRO010000005">
    <property type="protein sequence ID" value="KAK0713904.1"/>
    <property type="molecule type" value="Genomic_DNA"/>
</dbReference>
<dbReference type="PANTHER" id="PTHR37451">
    <property type="entry name" value="MARVEL DOMAIN"/>
    <property type="match status" value="1"/>
</dbReference>
<feature type="transmembrane region" description="Helical" evidence="5">
    <location>
        <begin position="73"/>
        <end position="94"/>
    </location>
</feature>
<accession>A0AA40ADQ6</accession>
<proteinExistence type="predicted"/>
<sequence>MLAFVPIAHLVAAVFAVIELGLMAYVVSPWSSAPSVEAFMLFNAVWSLLVLAYVGLTPLYATRIFHRLASLALEWITMIFWFAGSIALAAYWGAPSCHGNTYCGSIEAAIAFGFFLWLLFLFLVVVDTMEALRSRGHATHTTAHGPKPYVGA</sequence>
<comment type="subcellular location">
    <subcellularLocation>
        <location evidence="1">Membrane</location>
        <topology evidence="1">Multi-pass membrane protein</topology>
    </subcellularLocation>
</comment>
<feature type="transmembrane region" description="Helical" evidence="5">
    <location>
        <begin position="7"/>
        <end position="27"/>
    </location>
</feature>
<dbReference type="PANTHER" id="PTHR37451:SF1">
    <property type="entry name" value="MARVEL DOMAIN-CONTAINING PROTEIN"/>
    <property type="match status" value="1"/>
</dbReference>
<feature type="domain" description="MARVEL" evidence="6">
    <location>
        <begin position="10"/>
        <end position="125"/>
    </location>
</feature>
<keyword evidence="4 5" id="KW-0472">Membrane</keyword>
<dbReference type="Pfam" id="PF01284">
    <property type="entry name" value="MARVEL"/>
    <property type="match status" value="1"/>
</dbReference>
<dbReference type="InterPro" id="IPR008253">
    <property type="entry name" value="Marvel"/>
</dbReference>
<gene>
    <name evidence="7" type="ORF">B0T26DRAFT_649505</name>
</gene>
<comment type="caution">
    <text evidence="7">The sequence shown here is derived from an EMBL/GenBank/DDBJ whole genome shotgun (WGS) entry which is preliminary data.</text>
</comment>
<feature type="transmembrane region" description="Helical" evidence="5">
    <location>
        <begin position="39"/>
        <end position="61"/>
    </location>
</feature>
<protein>
    <submittedName>
        <fullName evidence="7">Membrane-associating domain-containing protein</fullName>
    </submittedName>
</protein>
<dbReference type="AlphaFoldDB" id="A0AA40ADQ6"/>
<keyword evidence="8" id="KW-1185">Reference proteome</keyword>
<evidence type="ECO:0000256" key="1">
    <source>
        <dbReference type="ARBA" id="ARBA00004141"/>
    </source>
</evidence>
<dbReference type="GO" id="GO:0016020">
    <property type="term" value="C:membrane"/>
    <property type="evidence" value="ECO:0007669"/>
    <property type="project" value="UniProtKB-SubCell"/>
</dbReference>
<keyword evidence="3 5" id="KW-1133">Transmembrane helix</keyword>
<keyword evidence="2 5" id="KW-0812">Transmembrane</keyword>
<name>A0AA40ADQ6_9PEZI</name>
<feature type="transmembrane region" description="Helical" evidence="5">
    <location>
        <begin position="106"/>
        <end position="126"/>
    </location>
</feature>
<evidence type="ECO:0000256" key="5">
    <source>
        <dbReference type="SAM" id="Phobius"/>
    </source>
</evidence>
<dbReference type="RefSeq" id="XP_060295226.1">
    <property type="nucleotide sequence ID" value="XM_060438096.1"/>
</dbReference>
<organism evidence="7 8">
    <name type="scientific">Lasiosphaeria miniovina</name>
    <dbReference type="NCBI Taxonomy" id="1954250"/>
    <lineage>
        <taxon>Eukaryota</taxon>
        <taxon>Fungi</taxon>
        <taxon>Dikarya</taxon>
        <taxon>Ascomycota</taxon>
        <taxon>Pezizomycotina</taxon>
        <taxon>Sordariomycetes</taxon>
        <taxon>Sordariomycetidae</taxon>
        <taxon>Sordariales</taxon>
        <taxon>Lasiosphaeriaceae</taxon>
        <taxon>Lasiosphaeria</taxon>
    </lineage>
</organism>
<reference evidence="7" key="1">
    <citation type="submission" date="2023-06" db="EMBL/GenBank/DDBJ databases">
        <title>Genome-scale phylogeny and comparative genomics of the fungal order Sordariales.</title>
        <authorList>
            <consortium name="Lawrence Berkeley National Laboratory"/>
            <person name="Hensen N."/>
            <person name="Bonometti L."/>
            <person name="Westerberg I."/>
            <person name="Brannstrom I.O."/>
            <person name="Guillou S."/>
            <person name="Cros-Aarteil S."/>
            <person name="Calhoun S."/>
            <person name="Haridas S."/>
            <person name="Kuo A."/>
            <person name="Mondo S."/>
            <person name="Pangilinan J."/>
            <person name="Riley R."/>
            <person name="LaButti K."/>
            <person name="Andreopoulos B."/>
            <person name="Lipzen A."/>
            <person name="Chen C."/>
            <person name="Yanf M."/>
            <person name="Daum C."/>
            <person name="Ng V."/>
            <person name="Clum A."/>
            <person name="Steindorff A."/>
            <person name="Ohm R."/>
            <person name="Martin F."/>
            <person name="Silar P."/>
            <person name="Natvig D."/>
            <person name="Lalanne C."/>
            <person name="Gautier V."/>
            <person name="Ament-velasquez S.L."/>
            <person name="Kruys A."/>
            <person name="Hutchinson M.I."/>
            <person name="Powell A.J."/>
            <person name="Barry K."/>
            <person name="Miller A.N."/>
            <person name="Grigoriev I.V."/>
            <person name="Debuchy R."/>
            <person name="Gladieux P."/>
            <person name="Thoren M.H."/>
            <person name="Johannesson H."/>
        </authorList>
    </citation>
    <scope>NUCLEOTIDE SEQUENCE</scope>
    <source>
        <strain evidence="7">SMH2392-1A</strain>
    </source>
</reference>
<evidence type="ECO:0000259" key="6">
    <source>
        <dbReference type="Pfam" id="PF01284"/>
    </source>
</evidence>
<evidence type="ECO:0000256" key="3">
    <source>
        <dbReference type="ARBA" id="ARBA00022989"/>
    </source>
</evidence>